<dbReference type="Proteomes" id="UP000288805">
    <property type="component" value="Unassembled WGS sequence"/>
</dbReference>
<evidence type="ECO:0000256" key="1">
    <source>
        <dbReference type="SAM" id="MobiDB-lite"/>
    </source>
</evidence>
<evidence type="ECO:0000313" key="3">
    <source>
        <dbReference type="Proteomes" id="UP000288805"/>
    </source>
</evidence>
<feature type="region of interest" description="Disordered" evidence="1">
    <location>
        <begin position="1"/>
        <end position="48"/>
    </location>
</feature>
<feature type="compositionally biased region" description="Basic and acidic residues" evidence="1">
    <location>
        <begin position="13"/>
        <end position="48"/>
    </location>
</feature>
<evidence type="ECO:0000313" key="2">
    <source>
        <dbReference type="EMBL" id="RVX06392.1"/>
    </source>
</evidence>
<dbReference type="InterPro" id="IPR052844">
    <property type="entry name" value="Leaf_Dev_Regulator"/>
</dbReference>
<organism evidence="2 3">
    <name type="scientific">Vitis vinifera</name>
    <name type="common">Grape</name>
    <dbReference type="NCBI Taxonomy" id="29760"/>
    <lineage>
        <taxon>Eukaryota</taxon>
        <taxon>Viridiplantae</taxon>
        <taxon>Streptophyta</taxon>
        <taxon>Embryophyta</taxon>
        <taxon>Tracheophyta</taxon>
        <taxon>Spermatophyta</taxon>
        <taxon>Magnoliopsida</taxon>
        <taxon>eudicotyledons</taxon>
        <taxon>Gunneridae</taxon>
        <taxon>Pentapetalae</taxon>
        <taxon>rosids</taxon>
        <taxon>Vitales</taxon>
        <taxon>Vitaceae</taxon>
        <taxon>Viteae</taxon>
        <taxon>Vitis</taxon>
    </lineage>
</organism>
<dbReference type="AlphaFoldDB" id="A0A438JBR8"/>
<protein>
    <submittedName>
        <fullName evidence="2">Uncharacterized protein</fullName>
    </submittedName>
</protein>
<gene>
    <name evidence="2" type="ORF">CK203_023598</name>
</gene>
<dbReference type="PANTHER" id="PTHR47214:SF1">
    <property type="entry name" value="PROTEIN ROUGH SHEATH 2 HOMOLOG"/>
    <property type="match status" value="1"/>
</dbReference>
<reference evidence="2 3" key="1">
    <citation type="journal article" date="2018" name="PLoS Genet.">
        <title>Population sequencing reveals clonal diversity and ancestral inbreeding in the grapevine cultivar Chardonnay.</title>
        <authorList>
            <person name="Roach M.J."/>
            <person name="Johnson D.L."/>
            <person name="Bohlmann J."/>
            <person name="van Vuuren H.J."/>
            <person name="Jones S.J."/>
            <person name="Pretorius I.S."/>
            <person name="Schmidt S.A."/>
            <person name="Borneman A.R."/>
        </authorList>
    </citation>
    <scope>NUCLEOTIDE SEQUENCE [LARGE SCALE GENOMIC DNA]</scope>
    <source>
        <strain evidence="3">cv. Chardonnay</strain>
        <tissue evidence="2">Leaf</tissue>
    </source>
</reference>
<dbReference type="EMBL" id="QGNW01000051">
    <property type="protein sequence ID" value="RVX06392.1"/>
    <property type="molecule type" value="Genomic_DNA"/>
</dbReference>
<comment type="caution">
    <text evidence="2">The sequence shown here is derived from an EMBL/GenBank/DDBJ whole genome shotgun (WGS) entry which is preliminary data.</text>
</comment>
<name>A0A438JBR8_VITVI</name>
<dbReference type="PANTHER" id="PTHR47214">
    <property type="entry name" value="PROTEIN ROUGH SHEATH 2 HOMOLOG"/>
    <property type="match status" value="1"/>
</dbReference>
<proteinExistence type="predicted"/>
<sequence length="101" mass="11508">MEAEPTRATTGVREVEKKERENGGDRRKDKVSERGRDGPSGRIESEYREQLIAVQRDAESKEAKLMETWCSKHVKLAKLVEKIGIHTPTQAFTLQKICTKP</sequence>
<accession>A0A438JBR8</accession>